<protein>
    <submittedName>
        <fullName evidence="1">Uncharacterized protein</fullName>
    </submittedName>
</protein>
<reference evidence="1 2" key="1">
    <citation type="journal article" date="2019" name="G3 (Bethesda)">
        <title>Sequencing of a Wild Apple (Malus baccata) Genome Unravels the Differences Between Cultivated and Wild Apple Species Regarding Disease Resistance and Cold Tolerance.</title>
        <authorList>
            <person name="Chen X."/>
        </authorList>
    </citation>
    <scope>NUCLEOTIDE SEQUENCE [LARGE SCALE GENOMIC DNA]</scope>
    <source>
        <strain evidence="2">cv. Shandingzi</strain>
        <tissue evidence="1">Leaves</tissue>
    </source>
</reference>
<sequence>MTTGHAAISSPLLAEIMAARVAAFLVKEKQLQATVFEGDALLVMAGLQHNG</sequence>
<dbReference type="Proteomes" id="UP000315295">
    <property type="component" value="Unassembled WGS sequence"/>
</dbReference>
<gene>
    <name evidence="1" type="ORF">C1H46_021138</name>
</gene>
<evidence type="ECO:0000313" key="1">
    <source>
        <dbReference type="EMBL" id="TQD93233.1"/>
    </source>
</evidence>
<proteinExistence type="predicted"/>
<comment type="caution">
    <text evidence="1">The sequence shown here is derived from an EMBL/GenBank/DDBJ whole genome shotgun (WGS) entry which is preliminary data.</text>
</comment>
<dbReference type="AlphaFoldDB" id="A0A540M3B6"/>
<evidence type="ECO:0000313" key="2">
    <source>
        <dbReference type="Proteomes" id="UP000315295"/>
    </source>
</evidence>
<accession>A0A540M3B6</accession>
<keyword evidence="2" id="KW-1185">Reference proteome</keyword>
<organism evidence="1 2">
    <name type="scientific">Malus baccata</name>
    <name type="common">Siberian crab apple</name>
    <name type="synonym">Pyrus baccata</name>
    <dbReference type="NCBI Taxonomy" id="106549"/>
    <lineage>
        <taxon>Eukaryota</taxon>
        <taxon>Viridiplantae</taxon>
        <taxon>Streptophyta</taxon>
        <taxon>Embryophyta</taxon>
        <taxon>Tracheophyta</taxon>
        <taxon>Spermatophyta</taxon>
        <taxon>Magnoliopsida</taxon>
        <taxon>eudicotyledons</taxon>
        <taxon>Gunneridae</taxon>
        <taxon>Pentapetalae</taxon>
        <taxon>rosids</taxon>
        <taxon>fabids</taxon>
        <taxon>Rosales</taxon>
        <taxon>Rosaceae</taxon>
        <taxon>Amygdaloideae</taxon>
        <taxon>Maleae</taxon>
        <taxon>Malus</taxon>
    </lineage>
</organism>
<dbReference type="EMBL" id="VIEB01000373">
    <property type="protein sequence ID" value="TQD93233.1"/>
    <property type="molecule type" value="Genomic_DNA"/>
</dbReference>
<name>A0A540M3B6_MALBA</name>